<proteinExistence type="predicted"/>
<gene>
    <name evidence="1" type="ORF">EpCFBP13511_14790</name>
</gene>
<dbReference type="AlphaFoldDB" id="A0A4U3F7K1"/>
<name>A0A4U3F7K1_9GAMM</name>
<accession>A0A4U3F7K1</accession>
<comment type="caution">
    <text evidence="1">The sequence shown here is derived from an EMBL/GenBank/DDBJ whole genome shotgun (WGS) entry which is preliminary data.</text>
</comment>
<reference evidence="1 2" key="1">
    <citation type="journal article" date="2019" name="Sci. Rep.">
        <title>Differences in resource use lead to coexistence of seed-transmitted microbial populations.</title>
        <authorList>
            <person name="Torres-Cortes G."/>
            <person name="Garcia B.J."/>
            <person name="Compant S."/>
            <person name="Rezki S."/>
            <person name="Jones P."/>
            <person name="Preveaux A."/>
            <person name="Briand M."/>
            <person name="Roulet A."/>
            <person name="Bouchez O."/>
            <person name="Jacobson D."/>
            <person name="Barret M."/>
        </authorList>
    </citation>
    <scope>NUCLEOTIDE SEQUENCE [LARGE SCALE GENOMIC DNA]</scope>
    <source>
        <strain evidence="1 2">CFBP13511</strain>
    </source>
</reference>
<dbReference type="Proteomes" id="UP000306393">
    <property type="component" value="Unassembled WGS sequence"/>
</dbReference>
<evidence type="ECO:0000313" key="2">
    <source>
        <dbReference type="Proteomes" id="UP000306393"/>
    </source>
</evidence>
<dbReference type="EMBL" id="QGAC01000014">
    <property type="protein sequence ID" value="TKJ88695.1"/>
    <property type="molecule type" value="Genomic_DNA"/>
</dbReference>
<evidence type="ECO:0000313" key="1">
    <source>
        <dbReference type="EMBL" id="TKJ88695.1"/>
    </source>
</evidence>
<organism evidence="1 2">
    <name type="scientific">Erwinia persicina</name>
    <dbReference type="NCBI Taxonomy" id="55211"/>
    <lineage>
        <taxon>Bacteria</taxon>
        <taxon>Pseudomonadati</taxon>
        <taxon>Pseudomonadota</taxon>
        <taxon>Gammaproteobacteria</taxon>
        <taxon>Enterobacterales</taxon>
        <taxon>Erwiniaceae</taxon>
        <taxon>Erwinia</taxon>
    </lineage>
</organism>
<sequence>MPFFIIYRGIEMQMILKSAGTLIEVDLSKHENAINVSWMCRLLDVNYSTVKSYINRDGLSLDAALKKAVKNSKS</sequence>
<protein>
    <submittedName>
        <fullName evidence="1">Uncharacterized protein</fullName>
    </submittedName>
</protein>